<dbReference type="Proteomes" id="UP000238274">
    <property type="component" value="Unassembled WGS sequence"/>
</dbReference>
<sequence length="144" mass="16404">MAIQSALPHPLMKSSSRLTKLTTRKPRTERTKARLSRDWSDPACTKTFYKPWTFPCGGQRRTISIDKLETGTGNTTGTTGTSRKTLANRYVARRFNSKSQSDAETCGVYQFSTFQLNPVSFRSVRSHRQNHQGDLLDYLLLIDR</sequence>
<dbReference type="EMBL" id="PKSM01000006">
    <property type="protein sequence ID" value="POW22782.1"/>
    <property type="molecule type" value="Genomic_DNA"/>
</dbReference>
<keyword evidence="3" id="KW-1185">Reference proteome</keyword>
<accession>A0A2S4WM04</accession>
<proteinExistence type="predicted"/>
<evidence type="ECO:0000256" key="1">
    <source>
        <dbReference type="SAM" id="MobiDB-lite"/>
    </source>
</evidence>
<dbReference type="AlphaFoldDB" id="A0A2S4WM04"/>
<feature type="compositionally biased region" description="Basic and acidic residues" evidence="1">
    <location>
        <begin position="26"/>
        <end position="36"/>
    </location>
</feature>
<evidence type="ECO:0000313" key="2">
    <source>
        <dbReference type="EMBL" id="POW22782.1"/>
    </source>
</evidence>
<organism evidence="2 3">
    <name type="scientific">Puccinia striiformis</name>
    <dbReference type="NCBI Taxonomy" id="27350"/>
    <lineage>
        <taxon>Eukaryota</taxon>
        <taxon>Fungi</taxon>
        <taxon>Dikarya</taxon>
        <taxon>Basidiomycota</taxon>
        <taxon>Pucciniomycotina</taxon>
        <taxon>Pucciniomycetes</taxon>
        <taxon>Pucciniales</taxon>
        <taxon>Pucciniaceae</taxon>
        <taxon>Puccinia</taxon>
    </lineage>
</organism>
<name>A0A2S4WM04_9BASI</name>
<reference evidence="2 3" key="1">
    <citation type="submission" date="2017-12" db="EMBL/GenBank/DDBJ databases">
        <title>Gene loss provides genomic basis for host adaptation in cereal stripe rust fungi.</title>
        <authorList>
            <person name="Xia C."/>
        </authorList>
    </citation>
    <scope>NUCLEOTIDE SEQUENCE [LARGE SCALE GENOMIC DNA]</scope>
    <source>
        <strain evidence="2 3">93TX-2</strain>
    </source>
</reference>
<reference evidence="3" key="3">
    <citation type="journal article" date="2018" name="Mol. Plant Microbe Interact.">
        <title>Genome sequence resources for the wheat stripe rust pathogen (Puccinia striiformis f. sp. tritici) and the barley stripe rust pathogen (Puccinia striiformis f. sp. hordei).</title>
        <authorList>
            <person name="Xia C."/>
            <person name="Wang M."/>
            <person name="Yin C."/>
            <person name="Cornejo O.E."/>
            <person name="Hulbert S.H."/>
            <person name="Chen X."/>
        </authorList>
    </citation>
    <scope>NUCLEOTIDE SEQUENCE [LARGE SCALE GENOMIC DNA]</scope>
    <source>
        <strain evidence="3">93TX-2</strain>
    </source>
</reference>
<feature type="region of interest" description="Disordered" evidence="1">
    <location>
        <begin position="1"/>
        <end position="36"/>
    </location>
</feature>
<gene>
    <name evidence="2" type="ORF">PSHT_00821</name>
</gene>
<protein>
    <submittedName>
        <fullName evidence="2">Uncharacterized protein</fullName>
    </submittedName>
</protein>
<comment type="caution">
    <text evidence="2">The sequence shown here is derived from an EMBL/GenBank/DDBJ whole genome shotgun (WGS) entry which is preliminary data.</text>
</comment>
<dbReference type="VEuPathDB" id="FungiDB:PSHT_00821"/>
<reference evidence="3" key="2">
    <citation type="journal article" date="2018" name="BMC Genomics">
        <title>Genomic insights into host adaptation between the wheat stripe rust pathogen (Puccinia striiformis f. sp. tritici) and the barley stripe rust pathogen (Puccinia striiformis f. sp. hordei).</title>
        <authorList>
            <person name="Xia C."/>
            <person name="Wang M."/>
            <person name="Yin C."/>
            <person name="Cornejo O.E."/>
            <person name="Hulbert S.H."/>
            <person name="Chen X."/>
        </authorList>
    </citation>
    <scope>NUCLEOTIDE SEQUENCE [LARGE SCALE GENOMIC DNA]</scope>
    <source>
        <strain evidence="3">93TX-2</strain>
    </source>
</reference>
<evidence type="ECO:0000313" key="3">
    <source>
        <dbReference type="Proteomes" id="UP000238274"/>
    </source>
</evidence>